<proteinExistence type="predicted"/>
<dbReference type="EMBL" id="FOLL01000002">
    <property type="protein sequence ID" value="SFB93399.1"/>
    <property type="molecule type" value="Genomic_DNA"/>
</dbReference>
<dbReference type="Proteomes" id="UP000199577">
    <property type="component" value="Unassembled WGS sequence"/>
</dbReference>
<evidence type="ECO:0000313" key="2">
    <source>
        <dbReference type="EMBL" id="SFB93399.1"/>
    </source>
</evidence>
<dbReference type="AlphaFoldDB" id="A0A1I1F1S6"/>
<accession>A0A1I1F1S6</accession>
<dbReference type="NCBIfam" id="TIGR01451">
    <property type="entry name" value="B_ant_repeat"/>
    <property type="match status" value="1"/>
</dbReference>
<gene>
    <name evidence="2" type="ORF">SAMN05421747_102195</name>
</gene>
<keyword evidence="3" id="KW-1185">Reference proteome</keyword>
<evidence type="ECO:0000313" key="3">
    <source>
        <dbReference type="Proteomes" id="UP000199577"/>
    </source>
</evidence>
<dbReference type="RefSeq" id="WP_090971381.1">
    <property type="nucleotide sequence ID" value="NZ_FOLL01000002.1"/>
</dbReference>
<reference evidence="2 3" key="1">
    <citation type="submission" date="2016-10" db="EMBL/GenBank/DDBJ databases">
        <authorList>
            <person name="de Groot N.N."/>
        </authorList>
    </citation>
    <scope>NUCLEOTIDE SEQUENCE [LARGE SCALE GENOMIC DNA]</scope>
    <source>
        <strain evidence="2 3">DSM 22900</strain>
    </source>
</reference>
<dbReference type="Pfam" id="PF01345">
    <property type="entry name" value="DUF11"/>
    <property type="match status" value="1"/>
</dbReference>
<name>A0A1I1F1S6_9SPHI</name>
<organism evidence="2 3">
    <name type="scientific">Parapedobacter composti</name>
    <dbReference type="NCBI Taxonomy" id="623281"/>
    <lineage>
        <taxon>Bacteria</taxon>
        <taxon>Pseudomonadati</taxon>
        <taxon>Bacteroidota</taxon>
        <taxon>Sphingobacteriia</taxon>
        <taxon>Sphingobacteriales</taxon>
        <taxon>Sphingobacteriaceae</taxon>
        <taxon>Parapedobacter</taxon>
    </lineage>
</organism>
<sequence>MSVFVITVRNNGPEAATNVVVASNLSNDWSFHNPTANHVVSHGALSWSSTDNRNLTWGVPFIPNGGPLF</sequence>
<dbReference type="InterPro" id="IPR001434">
    <property type="entry name" value="OmcB-like_DUF11"/>
</dbReference>
<feature type="domain" description="DUF11" evidence="1">
    <location>
        <begin position="3"/>
        <end position="46"/>
    </location>
</feature>
<dbReference type="InterPro" id="IPR047589">
    <property type="entry name" value="DUF11_rpt"/>
</dbReference>
<protein>
    <submittedName>
        <fullName evidence="2">Conserved repeat domain-containing protein</fullName>
    </submittedName>
</protein>
<evidence type="ECO:0000259" key="1">
    <source>
        <dbReference type="Pfam" id="PF01345"/>
    </source>
</evidence>